<proteinExistence type="predicted"/>
<organism evidence="2 3">
    <name type="scientific">Rubroshorea leprosula</name>
    <dbReference type="NCBI Taxonomy" id="152421"/>
    <lineage>
        <taxon>Eukaryota</taxon>
        <taxon>Viridiplantae</taxon>
        <taxon>Streptophyta</taxon>
        <taxon>Embryophyta</taxon>
        <taxon>Tracheophyta</taxon>
        <taxon>Spermatophyta</taxon>
        <taxon>Magnoliopsida</taxon>
        <taxon>eudicotyledons</taxon>
        <taxon>Gunneridae</taxon>
        <taxon>Pentapetalae</taxon>
        <taxon>rosids</taxon>
        <taxon>malvids</taxon>
        <taxon>Malvales</taxon>
        <taxon>Dipterocarpaceae</taxon>
        <taxon>Rubroshorea</taxon>
    </lineage>
</organism>
<name>A0AAV5J6C9_9ROSI</name>
<gene>
    <name evidence="2" type="ORF">SLEP1_g17543</name>
</gene>
<sequence>MAKSYQKKPKDSNPAEPDGQGRKKQSRSGISRLRGKILSPKSVLEQEGKKKFQVFYRFSKEEEVGGLGGASGGRVKKKKKMRKSKTRG</sequence>
<evidence type="ECO:0000313" key="3">
    <source>
        <dbReference type="Proteomes" id="UP001054252"/>
    </source>
</evidence>
<feature type="region of interest" description="Disordered" evidence="1">
    <location>
        <begin position="64"/>
        <end position="88"/>
    </location>
</feature>
<feature type="region of interest" description="Disordered" evidence="1">
    <location>
        <begin position="1"/>
        <end position="44"/>
    </location>
</feature>
<dbReference type="AlphaFoldDB" id="A0AAV5J6C9"/>
<reference evidence="2 3" key="1">
    <citation type="journal article" date="2021" name="Commun. Biol.">
        <title>The genome of Shorea leprosula (Dipterocarpaceae) highlights the ecological relevance of drought in aseasonal tropical rainforests.</title>
        <authorList>
            <person name="Ng K.K.S."/>
            <person name="Kobayashi M.J."/>
            <person name="Fawcett J.A."/>
            <person name="Hatakeyama M."/>
            <person name="Paape T."/>
            <person name="Ng C.H."/>
            <person name="Ang C.C."/>
            <person name="Tnah L.H."/>
            <person name="Lee C.T."/>
            <person name="Nishiyama T."/>
            <person name="Sese J."/>
            <person name="O'Brien M.J."/>
            <person name="Copetti D."/>
            <person name="Mohd Noor M.I."/>
            <person name="Ong R.C."/>
            <person name="Putra M."/>
            <person name="Sireger I.Z."/>
            <person name="Indrioko S."/>
            <person name="Kosugi Y."/>
            <person name="Izuno A."/>
            <person name="Isagi Y."/>
            <person name="Lee S.L."/>
            <person name="Shimizu K.K."/>
        </authorList>
    </citation>
    <scope>NUCLEOTIDE SEQUENCE [LARGE SCALE GENOMIC DNA]</scope>
    <source>
        <strain evidence="2">214</strain>
    </source>
</reference>
<keyword evidence="3" id="KW-1185">Reference proteome</keyword>
<protein>
    <submittedName>
        <fullName evidence="2">Uncharacterized protein</fullName>
    </submittedName>
</protein>
<evidence type="ECO:0000256" key="1">
    <source>
        <dbReference type="SAM" id="MobiDB-lite"/>
    </source>
</evidence>
<evidence type="ECO:0000313" key="2">
    <source>
        <dbReference type="EMBL" id="GKV05543.1"/>
    </source>
</evidence>
<dbReference type="EMBL" id="BPVZ01000023">
    <property type="protein sequence ID" value="GKV05543.1"/>
    <property type="molecule type" value="Genomic_DNA"/>
</dbReference>
<dbReference type="Proteomes" id="UP001054252">
    <property type="component" value="Unassembled WGS sequence"/>
</dbReference>
<comment type="caution">
    <text evidence="2">The sequence shown here is derived from an EMBL/GenBank/DDBJ whole genome shotgun (WGS) entry which is preliminary data.</text>
</comment>
<accession>A0AAV5J6C9</accession>
<feature type="compositionally biased region" description="Basic residues" evidence="1">
    <location>
        <begin position="74"/>
        <end position="88"/>
    </location>
</feature>